<dbReference type="InterPro" id="IPR015422">
    <property type="entry name" value="PyrdxlP-dep_Trfase_small"/>
</dbReference>
<dbReference type="OrthoDB" id="9808002at2"/>
<feature type="domain" description="Aminotransferase class V" evidence="9">
    <location>
        <begin position="19"/>
        <end position="376"/>
    </location>
</feature>
<protein>
    <submittedName>
        <fullName evidence="10">Cysteine desulfurase</fullName>
        <ecNumber evidence="10">2.8.1.7</ecNumber>
    </submittedName>
</protein>
<evidence type="ECO:0000256" key="6">
    <source>
        <dbReference type="ARBA" id="ARBA00023004"/>
    </source>
</evidence>
<dbReference type="AlphaFoldDB" id="A0A4R8SI53"/>
<evidence type="ECO:0000256" key="3">
    <source>
        <dbReference type="ARBA" id="ARBA00022679"/>
    </source>
</evidence>
<dbReference type="RefSeq" id="WP_134146786.1">
    <property type="nucleotide sequence ID" value="NZ_PECK01000003.1"/>
</dbReference>
<reference evidence="12 13" key="1">
    <citation type="journal article" date="2019" name="Sci. Rep.">
        <title>Extended insight into the Mycobacterium chelonae-abscessus complex through whole genome sequencing of Mycobacterium salmoniphilum outbreak and Mycobacterium salmoniphilum-like strains.</title>
        <authorList>
            <person name="Behra P.R.K."/>
            <person name="Das S."/>
            <person name="Pettersson B.M.F."/>
            <person name="Shirreff L."/>
            <person name="DuCote T."/>
            <person name="Jacobsson K.G."/>
            <person name="Ennis D.G."/>
            <person name="Kirsebom L.A."/>
        </authorList>
    </citation>
    <scope>NUCLEOTIDE SEQUENCE [LARGE SCALE GENOMIC DNA]</scope>
    <source>
        <strain evidence="11 12">CCUG 60883</strain>
        <strain evidence="10 13">CCUG 60885</strain>
    </source>
</reference>
<evidence type="ECO:0000256" key="4">
    <source>
        <dbReference type="ARBA" id="ARBA00022723"/>
    </source>
</evidence>
<dbReference type="SUPFAM" id="SSF53383">
    <property type="entry name" value="PLP-dependent transferases"/>
    <property type="match status" value="1"/>
</dbReference>
<evidence type="ECO:0000313" key="12">
    <source>
        <dbReference type="Proteomes" id="UP000294844"/>
    </source>
</evidence>
<organism evidence="10 13">
    <name type="scientific">Mycobacteroides salmoniphilum</name>
    <dbReference type="NCBI Taxonomy" id="404941"/>
    <lineage>
        <taxon>Bacteria</taxon>
        <taxon>Bacillati</taxon>
        <taxon>Actinomycetota</taxon>
        <taxon>Actinomycetes</taxon>
        <taxon>Mycobacteriales</taxon>
        <taxon>Mycobacteriaceae</taxon>
        <taxon>Mycobacteroides</taxon>
    </lineage>
</organism>
<dbReference type="Pfam" id="PF00266">
    <property type="entry name" value="Aminotran_5"/>
    <property type="match status" value="1"/>
</dbReference>
<keyword evidence="12" id="KW-1185">Reference proteome</keyword>
<dbReference type="GO" id="GO:0031071">
    <property type="term" value="F:cysteine desulfurase activity"/>
    <property type="evidence" value="ECO:0007669"/>
    <property type="project" value="UniProtKB-EC"/>
</dbReference>
<dbReference type="Gene3D" id="3.90.1150.10">
    <property type="entry name" value="Aspartate Aminotransferase, domain 1"/>
    <property type="match status" value="1"/>
</dbReference>
<evidence type="ECO:0000256" key="1">
    <source>
        <dbReference type="ARBA" id="ARBA00001933"/>
    </source>
</evidence>
<evidence type="ECO:0000256" key="5">
    <source>
        <dbReference type="ARBA" id="ARBA00022898"/>
    </source>
</evidence>
<sequence>MSAPSLELSPPAQAAPSEIYLDYAATAPLHPRAAQAILSGHRLVGNPSSRHGAGRDAADALTDARQSIAALFGADAEEVVLTSGGSEANTLALWGTFAAVGFRGHLVTSSIEHPAVVANAHALQDLGVEVTFVDPAATGHVDAGDVARALRRDTVLVSVMHANNETGAIQPVREIADSVMRSGAAFHVDAVHTAGKLDLTSLGATMISVSAHKFGGPRGMGALLVRRGHQLLPVMRGGPQENRLRAGTENVPGALGMAAAADVCLRTASMGYRLGMRDRREQLIDGLRPLGGVHLNVTEPVLEETVSVRFDSIRADTLADDLDMHGIYVSTGSACHAGEDSVSHVLQAMRLTEDQARGTVRFSMGPDVSPEDVERVIAVTTRAVQRLRAMAGGMVR</sequence>
<dbReference type="InterPro" id="IPR015424">
    <property type="entry name" value="PyrdxlP-dep_Trfase"/>
</dbReference>
<evidence type="ECO:0000256" key="2">
    <source>
        <dbReference type="ARBA" id="ARBA00006490"/>
    </source>
</evidence>
<dbReference type="InterPro" id="IPR015421">
    <property type="entry name" value="PyrdxlP-dep_Trfase_major"/>
</dbReference>
<evidence type="ECO:0000259" key="9">
    <source>
        <dbReference type="Pfam" id="PF00266"/>
    </source>
</evidence>
<dbReference type="EMBL" id="PECK01000003">
    <property type="protein sequence ID" value="TDZ96663.1"/>
    <property type="molecule type" value="Genomic_DNA"/>
</dbReference>
<keyword evidence="3 10" id="KW-0808">Transferase</keyword>
<dbReference type="Gene3D" id="3.40.640.10">
    <property type="entry name" value="Type I PLP-dependent aspartate aminotransferase-like (Major domain)"/>
    <property type="match status" value="1"/>
</dbReference>
<evidence type="ECO:0000313" key="10">
    <source>
        <dbReference type="EMBL" id="TDZ96663.1"/>
    </source>
</evidence>
<accession>A0A4R8SI53</accession>
<gene>
    <name evidence="10" type="primary">iscS_2</name>
    <name evidence="11" type="ORF">CCUG60883_03064</name>
    <name evidence="10" type="ORF">CCUG60885_02807</name>
</gene>
<name>A0A4R8SI53_9MYCO</name>
<comment type="caution">
    <text evidence="10">The sequence shown here is derived from an EMBL/GenBank/DDBJ whole genome shotgun (WGS) entry which is preliminary data.</text>
</comment>
<comment type="similarity">
    <text evidence="2">Belongs to the class-V pyridoxal-phosphate-dependent aminotransferase family. NifS/IscS subfamily.</text>
</comment>
<evidence type="ECO:0000313" key="11">
    <source>
        <dbReference type="EMBL" id="TEA05758.1"/>
    </source>
</evidence>
<dbReference type="Proteomes" id="UP000294844">
    <property type="component" value="Unassembled WGS sequence"/>
</dbReference>
<evidence type="ECO:0000313" key="13">
    <source>
        <dbReference type="Proteomes" id="UP000295685"/>
    </source>
</evidence>
<keyword evidence="4" id="KW-0479">Metal-binding</keyword>
<dbReference type="GO" id="GO:0051536">
    <property type="term" value="F:iron-sulfur cluster binding"/>
    <property type="evidence" value="ECO:0007669"/>
    <property type="project" value="UniProtKB-KW"/>
</dbReference>
<dbReference type="GO" id="GO:0046872">
    <property type="term" value="F:metal ion binding"/>
    <property type="evidence" value="ECO:0007669"/>
    <property type="project" value="UniProtKB-KW"/>
</dbReference>
<comment type="catalytic activity">
    <reaction evidence="8">
        <text>(sulfur carrier)-H + L-cysteine = (sulfur carrier)-SH + L-alanine</text>
        <dbReference type="Rhea" id="RHEA:43892"/>
        <dbReference type="Rhea" id="RHEA-COMP:14737"/>
        <dbReference type="Rhea" id="RHEA-COMP:14739"/>
        <dbReference type="ChEBI" id="CHEBI:29917"/>
        <dbReference type="ChEBI" id="CHEBI:35235"/>
        <dbReference type="ChEBI" id="CHEBI:57972"/>
        <dbReference type="ChEBI" id="CHEBI:64428"/>
        <dbReference type="EC" id="2.8.1.7"/>
    </reaction>
</comment>
<keyword evidence="6" id="KW-0408">Iron</keyword>
<comment type="cofactor">
    <cofactor evidence="1">
        <name>pyridoxal 5'-phosphate</name>
        <dbReference type="ChEBI" id="CHEBI:597326"/>
    </cofactor>
</comment>
<keyword evidence="5" id="KW-0663">Pyridoxal phosphate</keyword>
<dbReference type="Proteomes" id="UP000295685">
    <property type="component" value="Unassembled WGS sequence"/>
</dbReference>
<dbReference type="EC" id="2.8.1.7" evidence="10"/>
<keyword evidence="7" id="KW-0411">Iron-sulfur</keyword>
<dbReference type="InterPro" id="IPR000192">
    <property type="entry name" value="Aminotrans_V_dom"/>
</dbReference>
<dbReference type="PANTHER" id="PTHR11601">
    <property type="entry name" value="CYSTEINE DESULFURYLASE FAMILY MEMBER"/>
    <property type="match status" value="1"/>
</dbReference>
<proteinExistence type="inferred from homology"/>
<dbReference type="PANTHER" id="PTHR11601:SF34">
    <property type="entry name" value="CYSTEINE DESULFURASE"/>
    <property type="match status" value="1"/>
</dbReference>
<evidence type="ECO:0000256" key="8">
    <source>
        <dbReference type="ARBA" id="ARBA00050776"/>
    </source>
</evidence>
<dbReference type="PIRSF" id="PIRSF005572">
    <property type="entry name" value="NifS"/>
    <property type="match status" value="1"/>
</dbReference>
<dbReference type="EMBL" id="PECM01000008">
    <property type="protein sequence ID" value="TEA05758.1"/>
    <property type="molecule type" value="Genomic_DNA"/>
</dbReference>
<dbReference type="InterPro" id="IPR016454">
    <property type="entry name" value="Cysteine_dSase"/>
</dbReference>
<dbReference type="Gene3D" id="1.10.260.50">
    <property type="match status" value="1"/>
</dbReference>
<evidence type="ECO:0000256" key="7">
    <source>
        <dbReference type="ARBA" id="ARBA00023014"/>
    </source>
</evidence>